<feature type="compositionally biased region" description="Low complexity" evidence="1">
    <location>
        <begin position="42"/>
        <end position="56"/>
    </location>
</feature>
<dbReference type="EMBL" id="BPLR01005784">
    <property type="protein sequence ID" value="GIY04992.1"/>
    <property type="molecule type" value="Genomic_DNA"/>
</dbReference>
<reference evidence="3 4" key="1">
    <citation type="submission" date="2021-06" db="EMBL/GenBank/DDBJ databases">
        <title>Caerostris extrusa draft genome.</title>
        <authorList>
            <person name="Kono N."/>
            <person name="Arakawa K."/>
        </authorList>
    </citation>
    <scope>NUCLEOTIDE SEQUENCE [LARGE SCALE GENOMIC DNA]</scope>
</reference>
<name>A0AAV4Q9H6_CAEEX</name>
<dbReference type="SUPFAM" id="SSF47473">
    <property type="entry name" value="EF-hand"/>
    <property type="match status" value="1"/>
</dbReference>
<comment type="caution">
    <text evidence="3">The sequence shown here is derived from an EMBL/GenBank/DDBJ whole genome shotgun (WGS) entry which is preliminary data.</text>
</comment>
<proteinExistence type="predicted"/>
<gene>
    <name evidence="3" type="primary">Efcab6</name>
    <name evidence="3" type="ORF">CEXT_64101</name>
</gene>
<dbReference type="InterPro" id="IPR011992">
    <property type="entry name" value="EF-hand-dom_pair"/>
</dbReference>
<dbReference type="AlphaFoldDB" id="A0AAV4Q9H6"/>
<dbReference type="Gene3D" id="1.10.238.10">
    <property type="entry name" value="EF-hand"/>
    <property type="match status" value="1"/>
</dbReference>
<dbReference type="GO" id="GO:0005654">
    <property type="term" value="C:nucleoplasm"/>
    <property type="evidence" value="ECO:0007669"/>
    <property type="project" value="TreeGrafter"/>
</dbReference>
<dbReference type="PROSITE" id="PS50222">
    <property type="entry name" value="EF_HAND_2"/>
    <property type="match status" value="1"/>
</dbReference>
<organism evidence="3 4">
    <name type="scientific">Caerostris extrusa</name>
    <name type="common">Bark spider</name>
    <name type="synonym">Caerostris bankana</name>
    <dbReference type="NCBI Taxonomy" id="172846"/>
    <lineage>
        <taxon>Eukaryota</taxon>
        <taxon>Metazoa</taxon>
        <taxon>Ecdysozoa</taxon>
        <taxon>Arthropoda</taxon>
        <taxon>Chelicerata</taxon>
        <taxon>Arachnida</taxon>
        <taxon>Araneae</taxon>
        <taxon>Araneomorphae</taxon>
        <taxon>Entelegynae</taxon>
        <taxon>Araneoidea</taxon>
        <taxon>Araneidae</taxon>
        <taxon>Caerostris</taxon>
    </lineage>
</organism>
<feature type="domain" description="EF-hand" evidence="2">
    <location>
        <begin position="243"/>
        <end position="278"/>
    </location>
</feature>
<dbReference type="PANTHER" id="PTHR20875">
    <property type="entry name" value="EF-HAND CALCIUM-BINDING DOMAIN-CONTAINING PROTEIN 6-RELATED"/>
    <property type="match status" value="1"/>
</dbReference>
<dbReference type="InterPro" id="IPR002048">
    <property type="entry name" value="EF_hand_dom"/>
</dbReference>
<dbReference type="GO" id="GO:0005509">
    <property type="term" value="F:calcium ion binding"/>
    <property type="evidence" value="ECO:0007669"/>
    <property type="project" value="InterPro"/>
</dbReference>
<feature type="region of interest" description="Disordered" evidence="1">
    <location>
        <begin position="42"/>
        <end position="119"/>
    </location>
</feature>
<evidence type="ECO:0000259" key="2">
    <source>
        <dbReference type="PROSITE" id="PS50222"/>
    </source>
</evidence>
<evidence type="ECO:0000256" key="1">
    <source>
        <dbReference type="SAM" id="MobiDB-lite"/>
    </source>
</evidence>
<feature type="compositionally biased region" description="Polar residues" evidence="1">
    <location>
        <begin position="76"/>
        <end position="87"/>
    </location>
</feature>
<evidence type="ECO:0000313" key="4">
    <source>
        <dbReference type="Proteomes" id="UP001054945"/>
    </source>
</evidence>
<dbReference type="Proteomes" id="UP001054945">
    <property type="component" value="Unassembled WGS sequence"/>
</dbReference>
<sequence length="280" mass="31826">MTEDQLNMIWNLLPLNEIGLLKYEVFLNDFIKDYSILSANSSSNVSSHKSSQLLSHSTKKSIHSATSMKERPKTAGSVSTIVSSNSYRKSRPKSAVAKYSSEHYDSQNNESNRGGNESRLAIHGQGYSVLTNDQYKQFRTLNFENVKTPSQLSASNSMTKLKDLNQENKMLKKSGVIFLRRCKVKDPTNCNSISWDDFISIFPKTDSHNVGFQKAIQNSKMPSSDESVGLYKVLLINRNKIMKNYRDLRYAFRKADQKRCGSIKVSEFRRILALLKNISI</sequence>
<protein>
    <submittedName>
        <fullName evidence="3">EF-hand calcium-binding domain-containing protein 6</fullName>
    </submittedName>
</protein>
<feature type="compositionally biased region" description="Polar residues" evidence="1">
    <location>
        <begin position="106"/>
        <end position="115"/>
    </location>
</feature>
<evidence type="ECO:0000313" key="3">
    <source>
        <dbReference type="EMBL" id="GIY04992.1"/>
    </source>
</evidence>
<accession>A0AAV4Q9H6</accession>
<dbReference type="InterPro" id="IPR052603">
    <property type="entry name" value="EFCB6"/>
</dbReference>
<keyword evidence="4" id="KW-1185">Reference proteome</keyword>
<dbReference type="PANTHER" id="PTHR20875:SF2">
    <property type="entry name" value="EF-HAND CALCIUM-BINDING DOMAIN-CONTAINING PROTEIN 6"/>
    <property type="match status" value="1"/>
</dbReference>